<dbReference type="AlphaFoldDB" id="C8NGE5"/>
<proteinExistence type="predicted"/>
<evidence type="ECO:0000313" key="1">
    <source>
        <dbReference type="EMBL" id="EEW37277.1"/>
    </source>
</evidence>
<sequence>MIQNHFLSPIQQDIPEEYPLPIPKAYIDFIHENGAGYFKNTKIYTSEPTRFGIDYALCNGICGFTSGDFFPSILCEKWQSEQTSLPEYLIVFFQDGPIYYCFDVQKGPHSEPSIRLVDTEMDQWLTLAENFSSFLEQLHETTEELSYDSKDWISIHTLNQHMGQENFPYQEELLEILQDTTPQLFLRWIAYLLEHSKNENERNIALERFQFVQSYLSLQFSSYPEYQICYQYSQPES</sequence>
<evidence type="ECO:0000313" key="2">
    <source>
        <dbReference type="Proteomes" id="UP000005926"/>
    </source>
</evidence>
<reference evidence="1 2" key="1">
    <citation type="submission" date="2009-08" db="EMBL/GenBank/DDBJ databases">
        <authorList>
            <person name="Muzny D."/>
            <person name="Qin X."/>
            <person name="Deng J."/>
            <person name="Jiang H."/>
            <person name="Liu Y."/>
            <person name="Qu J."/>
            <person name="Song X.-Z."/>
            <person name="Zhang L."/>
            <person name="Thornton R."/>
            <person name="Coyle M."/>
            <person name="Francisco L."/>
            <person name="Jackson L."/>
            <person name="Javaid M."/>
            <person name="Korchina V."/>
            <person name="Kovar C."/>
            <person name="Mata R."/>
            <person name="Mathew T."/>
            <person name="Ngo R."/>
            <person name="Nguyen L."/>
            <person name="Nguyen N."/>
            <person name="Okwuonu G."/>
            <person name="Ongeri F."/>
            <person name="Pham C."/>
            <person name="Simmons D."/>
            <person name="Wilczek-Boney K."/>
            <person name="Hale W."/>
            <person name="Jakkamsetti A."/>
            <person name="Pham P."/>
            <person name="Ruth R."/>
            <person name="San Lucas F."/>
            <person name="Warren J."/>
            <person name="Zhang J."/>
            <person name="Zhao Z."/>
            <person name="Zhou C."/>
            <person name="Zhu D."/>
            <person name="Lee S."/>
            <person name="Bess C."/>
            <person name="Blankenburg K."/>
            <person name="Forbes L."/>
            <person name="Fu Q."/>
            <person name="Gubbala S."/>
            <person name="Hirani K."/>
            <person name="Jayaseelan J.C."/>
            <person name="Lara F."/>
            <person name="Munidasa M."/>
            <person name="Palculict T."/>
            <person name="Patil S."/>
            <person name="Pu L.-L."/>
            <person name="Saada N."/>
            <person name="Tang L."/>
            <person name="Weissenberger G."/>
            <person name="Zhu Y."/>
            <person name="Hemphill L."/>
            <person name="Shang Y."/>
            <person name="Youmans B."/>
            <person name="Ayvaz T."/>
            <person name="Ross M."/>
            <person name="Santibanez J."/>
            <person name="Aqrawi P."/>
            <person name="Gross S."/>
            <person name="Joshi V."/>
            <person name="Fowler G."/>
            <person name="Nazareth L."/>
            <person name="Reid J."/>
            <person name="Worley K."/>
            <person name="Petrosino J."/>
            <person name="Highlander S."/>
            <person name="Gibbs R."/>
        </authorList>
    </citation>
    <scope>NUCLEOTIDE SEQUENCE [LARGE SCALE GENOMIC DNA]</scope>
    <source>
        <strain evidence="1 2">ATCC 49175</strain>
    </source>
</reference>
<comment type="caution">
    <text evidence="1">The sequence shown here is derived from an EMBL/GenBank/DDBJ whole genome shotgun (WGS) entry which is preliminary data.</text>
</comment>
<keyword evidence="2" id="KW-1185">Reference proteome</keyword>
<dbReference type="Pfam" id="PF14568">
    <property type="entry name" value="SUKH_6"/>
    <property type="match status" value="1"/>
</dbReference>
<dbReference type="eggNOG" id="COG0457">
    <property type="taxonomic scope" value="Bacteria"/>
</dbReference>
<dbReference type="RefSeq" id="WP_005607042.1">
    <property type="nucleotide sequence ID" value="NZ_CP102283.1"/>
</dbReference>
<dbReference type="Gene3D" id="3.40.1580.10">
    <property type="entry name" value="SMI1/KNR4-like"/>
    <property type="match status" value="1"/>
</dbReference>
<gene>
    <name evidence="1" type="ORF">HMPREF0444_0990</name>
</gene>
<dbReference type="Proteomes" id="UP000005926">
    <property type="component" value="Unassembled WGS sequence"/>
</dbReference>
<dbReference type="InterPro" id="IPR037883">
    <property type="entry name" value="Knr4/Smi1-like_sf"/>
</dbReference>
<protein>
    <recommendedName>
        <fullName evidence="3">Knr4/Smi1-like domain-containing protein</fullName>
    </recommendedName>
</protein>
<evidence type="ECO:0008006" key="3">
    <source>
        <dbReference type="Google" id="ProtNLM"/>
    </source>
</evidence>
<name>C8NGE5_9LACT</name>
<dbReference type="EMBL" id="ACKZ01000018">
    <property type="protein sequence ID" value="EEW37277.1"/>
    <property type="molecule type" value="Genomic_DNA"/>
</dbReference>
<accession>C8NGE5</accession>
<dbReference type="SUPFAM" id="SSF160631">
    <property type="entry name" value="SMI1/KNR4-like"/>
    <property type="match status" value="1"/>
</dbReference>
<dbReference type="GeneID" id="78412675"/>
<organism evidence="1 2">
    <name type="scientific">Granulicatella adiacens ATCC 49175</name>
    <dbReference type="NCBI Taxonomy" id="638301"/>
    <lineage>
        <taxon>Bacteria</taxon>
        <taxon>Bacillati</taxon>
        <taxon>Bacillota</taxon>
        <taxon>Bacilli</taxon>
        <taxon>Lactobacillales</taxon>
        <taxon>Carnobacteriaceae</taxon>
        <taxon>Granulicatella</taxon>
    </lineage>
</organism>
<dbReference type="HOGENOM" id="CLU_1287479_0_0_9"/>
<dbReference type="STRING" id="638301.HMPREF0444_0990"/>